<dbReference type="EnsemblBacteria" id="BAD86125">
    <property type="protein sequence ID" value="BAD86125"/>
    <property type="gene ID" value="TK1936"/>
</dbReference>
<dbReference type="PANTHER" id="PTHR42939:SF1">
    <property type="entry name" value="ABC TRANSPORTER ATP-BINDING PROTEIN ALBC-RELATED"/>
    <property type="match status" value="1"/>
</dbReference>
<proteinExistence type="predicted"/>
<reference evidence="5 6" key="1">
    <citation type="journal article" date="2005" name="Genome Res.">
        <title>Complete genome sequence of the hyperthermophilic archaeon Thermococcus kodakaraensis KOD1 and comparison with Pyrococcus genomes.</title>
        <authorList>
            <person name="Fukui T."/>
            <person name="Atomi H."/>
            <person name="Kanai T."/>
            <person name="Matsumi R."/>
            <person name="Fujiwara S."/>
            <person name="Imanaka T."/>
        </authorList>
    </citation>
    <scope>NUCLEOTIDE SEQUENCE [LARGE SCALE GENOMIC DNA]</scope>
    <source>
        <strain evidence="6">ATCC BAA-918 / JCM 12380 / KOD1</strain>
    </source>
</reference>
<dbReference type="PROSITE" id="PS50893">
    <property type="entry name" value="ABC_TRANSPORTER_2"/>
    <property type="match status" value="1"/>
</dbReference>
<dbReference type="RefSeq" id="WP_011250886.1">
    <property type="nucleotide sequence ID" value="NC_006624.1"/>
</dbReference>
<keyword evidence="6" id="KW-1185">Reference proteome</keyword>
<protein>
    <submittedName>
        <fullName evidence="5">ABC-type multidrug transport system, ATPase component</fullName>
    </submittedName>
</protein>
<dbReference type="STRING" id="69014.TK1936"/>
<dbReference type="Pfam" id="PF00005">
    <property type="entry name" value="ABC_tran"/>
    <property type="match status" value="1"/>
</dbReference>
<dbReference type="GO" id="GO:0016887">
    <property type="term" value="F:ATP hydrolysis activity"/>
    <property type="evidence" value="ECO:0007669"/>
    <property type="project" value="InterPro"/>
</dbReference>
<dbReference type="PANTHER" id="PTHR42939">
    <property type="entry name" value="ABC TRANSPORTER ATP-BINDING PROTEIN ALBC-RELATED"/>
    <property type="match status" value="1"/>
</dbReference>
<evidence type="ECO:0000313" key="6">
    <source>
        <dbReference type="Proteomes" id="UP000000536"/>
    </source>
</evidence>
<accession>Q5JDP4</accession>
<dbReference type="CDD" id="cd03230">
    <property type="entry name" value="ABC_DR_subfamily_A"/>
    <property type="match status" value="1"/>
</dbReference>
<feature type="domain" description="ABC transporter" evidence="4">
    <location>
        <begin position="3"/>
        <end position="220"/>
    </location>
</feature>
<dbReference type="eggNOG" id="arCOG00194">
    <property type="taxonomic scope" value="Archaea"/>
</dbReference>
<gene>
    <name evidence="5" type="ordered locus">TK1936</name>
</gene>
<dbReference type="HOGENOM" id="CLU_000604_1_2_2"/>
<evidence type="ECO:0000313" key="5">
    <source>
        <dbReference type="EMBL" id="BAD86125.1"/>
    </source>
</evidence>
<organism evidence="5 6">
    <name type="scientific">Thermococcus kodakarensis (strain ATCC BAA-918 / JCM 12380 / KOD1)</name>
    <name type="common">Pyrococcus kodakaraensis (strain KOD1)</name>
    <dbReference type="NCBI Taxonomy" id="69014"/>
    <lineage>
        <taxon>Archaea</taxon>
        <taxon>Methanobacteriati</taxon>
        <taxon>Methanobacteriota</taxon>
        <taxon>Thermococci</taxon>
        <taxon>Thermococcales</taxon>
        <taxon>Thermococcaceae</taxon>
        <taxon>Thermococcus</taxon>
    </lineage>
</organism>
<dbReference type="InterPro" id="IPR051782">
    <property type="entry name" value="ABC_Transporter_VariousFunc"/>
</dbReference>
<dbReference type="SMART" id="SM00382">
    <property type="entry name" value="AAA"/>
    <property type="match status" value="1"/>
</dbReference>
<dbReference type="Proteomes" id="UP000000536">
    <property type="component" value="Chromosome"/>
</dbReference>
<dbReference type="InterPro" id="IPR003593">
    <property type="entry name" value="AAA+_ATPase"/>
</dbReference>
<keyword evidence="3" id="KW-0067">ATP-binding</keyword>
<dbReference type="InterPro" id="IPR003439">
    <property type="entry name" value="ABC_transporter-like_ATP-bd"/>
</dbReference>
<name>Q5JDP4_THEKO</name>
<evidence type="ECO:0000256" key="3">
    <source>
        <dbReference type="ARBA" id="ARBA00022840"/>
    </source>
</evidence>
<dbReference type="KEGG" id="tko:TK1936"/>
<dbReference type="AlphaFoldDB" id="Q5JDP4"/>
<evidence type="ECO:0000256" key="2">
    <source>
        <dbReference type="ARBA" id="ARBA00022741"/>
    </source>
</evidence>
<dbReference type="SUPFAM" id="SSF52540">
    <property type="entry name" value="P-loop containing nucleoside triphosphate hydrolases"/>
    <property type="match status" value="1"/>
</dbReference>
<dbReference type="PATRIC" id="fig|69014.16.peg.1892"/>
<dbReference type="PhylomeDB" id="Q5JDP4"/>
<keyword evidence="2" id="KW-0547">Nucleotide-binding</keyword>
<evidence type="ECO:0000256" key="1">
    <source>
        <dbReference type="ARBA" id="ARBA00022448"/>
    </source>
</evidence>
<dbReference type="EMBL" id="AP006878">
    <property type="protein sequence ID" value="BAD86125.1"/>
    <property type="molecule type" value="Genomic_DNA"/>
</dbReference>
<dbReference type="InParanoid" id="Q5JDP4"/>
<dbReference type="InterPro" id="IPR017871">
    <property type="entry name" value="ABC_transporter-like_CS"/>
</dbReference>
<dbReference type="GeneID" id="78448467"/>
<dbReference type="GO" id="GO:0005524">
    <property type="term" value="F:ATP binding"/>
    <property type="evidence" value="ECO:0007669"/>
    <property type="project" value="UniProtKB-KW"/>
</dbReference>
<dbReference type="OrthoDB" id="44250at2157"/>
<evidence type="ECO:0000259" key="4">
    <source>
        <dbReference type="PROSITE" id="PS50893"/>
    </source>
</evidence>
<dbReference type="PROSITE" id="PS00211">
    <property type="entry name" value="ABC_TRANSPORTER_1"/>
    <property type="match status" value="1"/>
</dbReference>
<dbReference type="Gene3D" id="3.40.50.300">
    <property type="entry name" value="P-loop containing nucleotide triphosphate hydrolases"/>
    <property type="match status" value="1"/>
</dbReference>
<dbReference type="InterPro" id="IPR027417">
    <property type="entry name" value="P-loop_NTPase"/>
</dbReference>
<sequence length="222" mass="24655">MIGRFEDVSKRIGNVEILKNINLEIDSGVTLIAGPNGSGKSSLIKLLVGFWRPSSGRVTLLGRNPWNNPEIKRIVGISIDPPSLPKYRKGKDLIKFLEELKGIKADRNLIQRLFPYTAALNRPVAEYSSGMKKRLSILLALLGENELLILDEPFSGLDVSGISEVARIIKQRAANDTNMIILSHLWRPIYNIIDRTVVLVGGEVAFAGERDEGIEFLQRLGI</sequence>
<keyword evidence="1" id="KW-0813">Transport</keyword>